<evidence type="ECO:0000259" key="6">
    <source>
        <dbReference type="PROSITE" id="PS51935"/>
    </source>
</evidence>
<comment type="caution">
    <text evidence="7">The sequence shown here is derived from an EMBL/GenBank/DDBJ whole genome shotgun (WGS) entry which is preliminary data.</text>
</comment>
<accession>A0AA37XB01</accession>
<feature type="domain" description="NlpC/P60" evidence="6">
    <location>
        <begin position="57"/>
        <end position="184"/>
    </location>
</feature>
<feature type="compositionally biased region" description="Basic residues" evidence="5">
    <location>
        <begin position="178"/>
        <end position="194"/>
    </location>
</feature>
<keyword evidence="8" id="KW-1185">Reference proteome</keyword>
<evidence type="ECO:0000256" key="4">
    <source>
        <dbReference type="ARBA" id="ARBA00022807"/>
    </source>
</evidence>
<feature type="compositionally biased region" description="Low complexity" evidence="5">
    <location>
        <begin position="149"/>
        <end position="165"/>
    </location>
</feature>
<keyword evidence="4" id="KW-0788">Thiol protease</keyword>
<feature type="region of interest" description="Disordered" evidence="5">
    <location>
        <begin position="149"/>
        <end position="194"/>
    </location>
</feature>
<proteinExistence type="inferred from homology"/>
<evidence type="ECO:0000256" key="3">
    <source>
        <dbReference type="ARBA" id="ARBA00022801"/>
    </source>
</evidence>
<organism evidence="7 8">
    <name type="scientific">Arenivirga flava</name>
    <dbReference type="NCBI Taxonomy" id="1930060"/>
    <lineage>
        <taxon>Bacteria</taxon>
        <taxon>Bacillati</taxon>
        <taxon>Actinomycetota</taxon>
        <taxon>Actinomycetes</taxon>
        <taxon>Micrococcales</taxon>
        <taxon>Microbacteriaceae</taxon>
        <taxon>Arenivirga</taxon>
    </lineage>
</organism>
<keyword evidence="2" id="KW-0645">Protease</keyword>
<dbReference type="PROSITE" id="PS51935">
    <property type="entry name" value="NLPC_P60"/>
    <property type="match status" value="1"/>
</dbReference>
<dbReference type="Proteomes" id="UP001157160">
    <property type="component" value="Unassembled WGS sequence"/>
</dbReference>
<evidence type="ECO:0000313" key="8">
    <source>
        <dbReference type="Proteomes" id="UP001157160"/>
    </source>
</evidence>
<dbReference type="GO" id="GO:0008234">
    <property type="term" value="F:cysteine-type peptidase activity"/>
    <property type="evidence" value="ECO:0007669"/>
    <property type="project" value="UniProtKB-KW"/>
</dbReference>
<dbReference type="SUPFAM" id="SSF54001">
    <property type="entry name" value="Cysteine proteinases"/>
    <property type="match status" value="1"/>
</dbReference>
<dbReference type="InterPro" id="IPR000064">
    <property type="entry name" value="NLP_P60_dom"/>
</dbReference>
<evidence type="ECO:0000256" key="1">
    <source>
        <dbReference type="ARBA" id="ARBA00007074"/>
    </source>
</evidence>
<sequence>MSVVDALARIDEIRTQISQLSSATRSAAPASTAGGAATATAFAEALGTATGAPASGGVTGQAVVDDAMQYLGVPYVFGGEDASGMDCSGLVQRVFANLGIEMPRVVPDQAKLGTEVGSLAEAQPGDLIVSADYGHIAIYAGNGMKIHAPDPAARSSSSPCASAMRRSTRSGASCPPRARARRRRRRARPPRWPA</sequence>
<dbReference type="PANTHER" id="PTHR47359">
    <property type="entry name" value="PEPTIDOGLYCAN DL-ENDOPEPTIDASE CWLO"/>
    <property type="match status" value="1"/>
</dbReference>
<evidence type="ECO:0000313" key="7">
    <source>
        <dbReference type="EMBL" id="GMA27840.1"/>
    </source>
</evidence>
<dbReference type="Gene3D" id="3.90.1720.10">
    <property type="entry name" value="endopeptidase domain like (from Nostoc punctiforme)"/>
    <property type="match status" value="1"/>
</dbReference>
<dbReference type="InterPro" id="IPR038765">
    <property type="entry name" value="Papain-like_cys_pep_sf"/>
</dbReference>
<dbReference type="AlphaFoldDB" id="A0AA37XB01"/>
<dbReference type="PANTHER" id="PTHR47359:SF3">
    <property type="entry name" value="NLP_P60 DOMAIN-CONTAINING PROTEIN-RELATED"/>
    <property type="match status" value="1"/>
</dbReference>
<dbReference type="EMBL" id="BSUL01000001">
    <property type="protein sequence ID" value="GMA27840.1"/>
    <property type="molecule type" value="Genomic_DNA"/>
</dbReference>
<comment type="similarity">
    <text evidence="1">Belongs to the peptidase C40 family.</text>
</comment>
<gene>
    <name evidence="7" type="ORF">GCM10025874_10930</name>
</gene>
<dbReference type="GO" id="GO:0006508">
    <property type="term" value="P:proteolysis"/>
    <property type="evidence" value="ECO:0007669"/>
    <property type="project" value="UniProtKB-KW"/>
</dbReference>
<reference evidence="7 8" key="1">
    <citation type="journal article" date="2014" name="Int. J. Syst. Evol. Microbiol.">
        <title>Complete genome sequence of Corynebacterium casei LMG S-19264T (=DSM 44701T), isolated from a smear-ripened cheese.</title>
        <authorList>
            <consortium name="US DOE Joint Genome Institute (JGI-PGF)"/>
            <person name="Walter F."/>
            <person name="Albersmeier A."/>
            <person name="Kalinowski J."/>
            <person name="Ruckert C."/>
        </authorList>
    </citation>
    <scope>NUCLEOTIDE SEQUENCE [LARGE SCALE GENOMIC DNA]</scope>
    <source>
        <strain evidence="7 8">NBRC 112289</strain>
    </source>
</reference>
<evidence type="ECO:0000256" key="2">
    <source>
        <dbReference type="ARBA" id="ARBA00022670"/>
    </source>
</evidence>
<dbReference type="RefSeq" id="WP_284230767.1">
    <property type="nucleotide sequence ID" value="NZ_BSUL01000001.1"/>
</dbReference>
<keyword evidence="3" id="KW-0378">Hydrolase</keyword>
<name>A0AA37XB01_9MICO</name>
<dbReference type="Pfam" id="PF00877">
    <property type="entry name" value="NLPC_P60"/>
    <property type="match status" value="1"/>
</dbReference>
<evidence type="ECO:0000256" key="5">
    <source>
        <dbReference type="SAM" id="MobiDB-lite"/>
    </source>
</evidence>
<dbReference type="InterPro" id="IPR051794">
    <property type="entry name" value="PG_Endopeptidase_C40"/>
</dbReference>
<protein>
    <recommendedName>
        <fullName evidence="6">NlpC/P60 domain-containing protein</fullName>
    </recommendedName>
</protein>